<dbReference type="EMBL" id="CAJEWN010000243">
    <property type="protein sequence ID" value="CAD2174821.1"/>
    <property type="molecule type" value="Genomic_DNA"/>
</dbReference>
<reference evidence="2 4" key="1">
    <citation type="submission" date="2020-08" db="EMBL/GenBank/DDBJ databases">
        <authorList>
            <person name="Koutsovoulos G."/>
            <person name="Danchin GJ E."/>
        </authorList>
    </citation>
    <scope>NUCLEOTIDE SEQUENCE [LARGE SCALE GENOMIC DNA]</scope>
</reference>
<dbReference type="EMBL" id="CAJEWN010000296">
    <property type="protein sequence ID" value="CAD2177334.1"/>
    <property type="molecule type" value="Genomic_DNA"/>
</dbReference>
<evidence type="ECO:0000313" key="4">
    <source>
        <dbReference type="Proteomes" id="UP000580250"/>
    </source>
</evidence>
<sequence>MGGPVEMELPEPLLFDEELFGSIYDEPVVEGIEKAKKYKNVKDVRNFTTSNICVICQKEEDQVNIIYTPDACSCIAYCNVCVENNIELKLKRMVVWEKLVEFGTEYINFNDLNLNKLIKFHPFLKTQDLSLKCLLCKTKFIRFLRRTRRNRDNQ</sequence>
<evidence type="ECO:0000313" key="1">
    <source>
        <dbReference type="EMBL" id="CAD2174821.1"/>
    </source>
</evidence>
<proteinExistence type="predicted"/>
<dbReference type="EMBL" id="CAJEWN010001774">
    <property type="protein sequence ID" value="CAD2199960.1"/>
    <property type="molecule type" value="Genomic_DNA"/>
</dbReference>
<gene>
    <name evidence="1" type="ORF">MENT_LOCUS26515</name>
    <name evidence="2" type="ORF">MENT_LOCUS29206</name>
    <name evidence="3" type="ORF">MENT_LOCUS53395</name>
</gene>
<comment type="caution">
    <text evidence="2">The sequence shown here is derived from an EMBL/GenBank/DDBJ whole genome shotgun (WGS) entry which is preliminary data.</text>
</comment>
<name>A0A6V7VS09_MELEN</name>
<protein>
    <submittedName>
        <fullName evidence="2">Uncharacterized protein</fullName>
    </submittedName>
</protein>
<dbReference type="AlphaFoldDB" id="A0A6V7VS09"/>
<evidence type="ECO:0000313" key="2">
    <source>
        <dbReference type="EMBL" id="CAD2177334.1"/>
    </source>
</evidence>
<evidence type="ECO:0000313" key="3">
    <source>
        <dbReference type="EMBL" id="CAD2199960.1"/>
    </source>
</evidence>
<organism evidence="2 4">
    <name type="scientific">Meloidogyne enterolobii</name>
    <name type="common">Root-knot nematode worm</name>
    <name type="synonym">Meloidogyne mayaguensis</name>
    <dbReference type="NCBI Taxonomy" id="390850"/>
    <lineage>
        <taxon>Eukaryota</taxon>
        <taxon>Metazoa</taxon>
        <taxon>Ecdysozoa</taxon>
        <taxon>Nematoda</taxon>
        <taxon>Chromadorea</taxon>
        <taxon>Rhabditida</taxon>
        <taxon>Tylenchina</taxon>
        <taxon>Tylenchomorpha</taxon>
        <taxon>Tylenchoidea</taxon>
        <taxon>Meloidogynidae</taxon>
        <taxon>Meloidogyninae</taxon>
        <taxon>Meloidogyne</taxon>
    </lineage>
</organism>
<accession>A0A6V7VS09</accession>
<dbReference type="Proteomes" id="UP000580250">
    <property type="component" value="Unassembled WGS sequence"/>
</dbReference>